<dbReference type="GO" id="GO:0035673">
    <property type="term" value="F:oligopeptide transmembrane transporter activity"/>
    <property type="evidence" value="ECO:0007669"/>
    <property type="project" value="InterPro"/>
</dbReference>
<keyword evidence="8 9" id="KW-0472">Membrane</keyword>
<dbReference type="AlphaFoldDB" id="A0A5C3QF72"/>
<evidence type="ECO:0000256" key="4">
    <source>
        <dbReference type="ARBA" id="ARBA00022692"/>
    </source>
</evidence>
<feature type="transmembrane region" description="Helical" evidence="9">
    <location>
        <begin position="289"/>
        <end position="310"/>
    </location>
</feature>
<feature type="transmembrane region" description="Helical" evidence="9">
    <location>
        <begin position="811"/>
        <end position="835"/>
    </location>
</feature>
<keyword evidence="5" id="KW-0571">Peptide transport</keyword>
<accession>A0A5C3QF72</accession>
<dbReference type="InterPro" id="IPR004813">
    <property type="entry name" value="OPT"/>
</dbReference>
<feature type="transmembrane region" description="Helical" evidence="9">
    <location>
        <begin position="352"/>
        <end position="380"/>
    </location>
</feature>
<dbReference type="PANTHER" id="PTHR22601">
    <property type="entry name" value="ISP4 LIKE PROTEIN"/>
    <property type="match status" value="1"/>
</dbReference>
<evidence type="ECO:0000256" key="3">
    <source>
        <dbReference type="ARBA" id="ARBA00022448"/>
    </source>
</evidence>
<reference evidence="10 11" key="1">
    <citation type="journal article" date="2019" name="Nat. Ecol. Evol.">
        <title>Megaphylogeny resolves global patterns of mushroom evolution.</title>
        <authorList>
            <person name="Varga T."/>
            <person name="Krizsan K."/>
            <person name="Foldi C."/>
            <person name="Dima B."/>
            <person name="Sanchez-Garcia M."/>
            <person name="Sanchez-Ramirez S."/>
            <person name="Szollosi G.J."/>
            <person name="Szarkandi J.G."/>
            <person name="Papp V."/>
            <person name="Albert L."/>
            <person name="Andreopoulos W."/>
            <person name="Angelini C."/>
            <person name="Antonin V."/>
            <person name="Barry K.W."/>
            <person name="Bougher N.L."/>
            <person name="Buchanan P."/>
            <person name="Buyck B."/>
            <person name="Bense V."/>
            <person name="Catcheside P."/>
            <person name="Chovatia M."/>
            <person name="Cooper J."/>
            <person name="Damon W."/>
            <person name="Desjardin D."/>
            <person name="Finy P."/>
            <person name="Geml J."/>
            <person name="Haridas S."/>
            <person name="Hughes K."/>
            <person name="Justo A."/>
            <person name="Karasinski D."/>
            <person name="Kautmanova I."/>
            <person name="Kiss B."/>
            <person name="Kocsube S."/>
            <person name="Kotiranta H."/>
            <person name="LaButti K.M."/>
            <person name="Lechner B.E."/>
            <person name="Liimatainen K."/>
            <person name="Lipzen A."/>
            <person name="Lukacs Z."/>
            <person name="Mihaltcheva S."/>
            <person name="Morgado L.N."/>
            <person name="Niskanen T."/>
            <person name="Noordeloos M.E."/>
            <person name="Ohm R.A."/>
            <person name="Ortiz-Santana B."/>
            <person name="Ovrebo C."/>
            <person name="Racz N."/>
            <person name="Riley R."/>
            <person name="Savchenko A."/>
            <person name="Shiryaev A."/>
            <person name="Soop K."/>
            <person name="Spirin V."/>
            <person name="Szebenyi C."/>
            <person name="Tomsovsky M."/>
            <person name="Tulloss R.E."/>
            <person name="Uehling J."/>
            <person name="Grigoriev I.V."/>
            <person name="Vagvolgyi C."/>
            <person name="Papp T."/>
            <person name="Martin F.M."/>
            <person name="Miettinen O."/>
            <person name="Hibbett D.S."/>
            <person name="Nagy L.G."/>
        </authorList>
    </citation>
    <scope>NUCLEOTIDE SEQUENCE [LARGE SCALE GENOMIC DNA]</scope>
    <source>
        <strain evidence="10 11">CBS 309.79</strain>
    </source>
</reference>
<comment type="similarity">
    <text evidence="2">Belongs to the oligopeptide OPT transporter family.</text>
</comment>
<feature type="transmembrane region" description="Helical" evidence="9">
    <location>
        <begin position="427"/>
        <end position="446"/>
    </location>
</feature>
<name>A0A5C3QF72_9AGAR</name>
<evidence type="ECO:0000256" key="8">
    <source>
        <dbReference type="ARBA" id="ARBA00023136"/>
    </source>
</evidence>
<proteinExistence type="inferred from homology"/>
<feature type="transmembrane region" description="Helical" evidence="9">
    <location>
        <begin position="578"/>
        <end position="598"/>
    </location>
</feature>
<keyword evidence="4 9" id="KW-0812">Transmembrane</keyword>
<feature type="transmembrane region" description="Helical" evidence="9">
    <location>
        <begin position="182"/>
        <end position="199"/>
    </location>
</feature>
<dbReference type="OrthoDB" id="9986677at2759"/>
<feature type="transmembrane region" description="Helical" evidence="9">
    <location>
        <begin position="392"/>
        <end position="415"/>
    </location>
</feature>
<protein>
    <submittedName>
        <fullName evidence="10">OPT oligopeptide transporter protein-domain-containing protein</fullName>
    </submittedName>
</protein>
<evidence type="ECO:0000256" key="6">
    <source>
        <dbReference type="ARBA" id="ARBA00022927"/>
    </source>
</evidence>
<gene>
    <name evidence="10" type="ORF">BDV98DRAFT_597072</name>
</gene>
<dbReference type="NCBIfam" id="TIGR00727">
    <property type="entry name" value="ISP4_OPT"/>
    <property type="match status" value="1"/>
</dbReference>
<dbReference type="NCBIfam" id="TIGR00728">
    <property type="entry name" value="OPT_sfam"/>
    <property type="match status" value="1"/>
</dbReference>
<organism evidence="10 11">
    <name type="scientific">Pterulicium gracile</name>
    <dbReference type="NCBI Taxonomy" id="1884261"/>
    <lineage>
        <taxon>Eukaryota</taxon>
        <taxon>Fungi</taxon>
        <taxon>Dikarya</taxon>
        <taxon>Basidiomycota</taxon>
        <taxon>Agaricomycotina</taxon>
        <taxon>Agaricomycetes</taxon>
        <taxon>Agaricomycetidae</taxon>
        <taxon>Agaricales</taxon>
        <taxon>Pleurotineae</taxon>
        <taxon>Pterulaceae</taxon>
        <taxon>Pterulicium</taxon>
    </lineage>
</organism>
<dbReference type="GO" id="GO:0016020">
    <property type="term" value="C:membrane"/>
    <property type="evidence" value="ECO:0007669"/>
    <property type="project" value="UniProtKB-SubCell"/>
</dbReference>
<feature type="transmembrane region" description="Helical" evidence="9">
    <location>
        <begin position="660"/>
        <end position="679"/>
    </location>
</feature>
<feature type="transmembrane region" description="Helical" evidence="9">
    <location>
        <begin position="552"/>
        <end position="572"/>
    </location>
</feature>
<evidence type="ECO:0000313" key="10">
    <source>
        <dbReference type="EMBL" id="TFK96973.1"/>
    </source>
</evidence>
<sequence>MTSVTFATGHNLADNATLSSRRPRPSHPDVPTDAIIDEILSQHLNDPNYDLNEALHIPRHGSIFEGPLTPNTTHASEQDAHHLKHEISLSDFPVVPGDGTESIELSKVPRAPGGYKEHDVESQYTLQDTASTMPILQGGRRPSVQTGTTIVDAAVHDDEPPYPEVRAAVSNTDDPNLPVNTFRMWFLGILFAATVASLNQLFSMRFPSLAITGIVVTVLALPMGKTLEWTLPTTSVVIFGYRFGTLNPGPFNIKEHVCISAMSNVVSAGVYATDIIAVQRIFYGQQPSYAYQILIMLGTQLFGFGMAGALRQFAVYPGSMIWPSALVNSALFNTLHKNYGSIEKRHMSREKFFVLVATGAFVWYWFPGYIITALSMFNWVCWILPKNAVVNALFGTSTGLGMSMLTFDWSMIAFFGSPLVTPWWSTANTGAAFVVFFWIITPIIYFTNTWFTKFMPISDLFTYDNTGLPYDATLILTNGTFDQVKFEAYSPMFLPASLIVAYGVAFASFTALIMHTLLWQRKDIVRRFRNTFNDEPDCHSRMMRSYSAVPSWWYQLLSAASLLLILVSIEIFPTNLPSWGGILAALLAFLTSVPIAMIQAITNQQVSLNVIYGLLAGYLWPGRPLANMVFKTIGFIGTNQAVGFAGNLKLGHYMKVPPRTMFSVQVIAAVVGVLMSLMIQESLFTFIPDLCSPTQASGYICPSTIGLGSSSIIMGGIGPARLFGAASPGGVSYSPLLWAFLLGGLAPIPFYILARKYPLSIWRYINMPIFFSGIGFMPPATGINYASWFLTGFMFQYYIRKKYFMWWMRYNYILSAGLDAGTALAIVAIFFLLALPVAGGVQFQWWGNTVWQQTADAMAIPAMMLGEGEVFGPAVAAVGLRAESLGVSSVPWPFGSS</sequence>
<evidence type="ECO:0000256" key="5">
    <source>
        <dbReference type="ARBA" id="ARBA00022856"/>
    </source>
</evidence>
<evidence type="ECO:0000256" key="1">
    <source>
        <dbReference type="ARBA" id="ARBA00004141"/>
    </source>
</evidence>
<feature type="transmembrane region" description="Helical" evidence="9">
    <location>
        <begin position="206"/>
        <end position="224"/>
    </location>
</feature>
<evidence type="ECO:0000313" key="11">
    <source>
        <dbReference type="Proteomes" id="UP000305067"/>
    </source>
</evidence>
<keyword evidence="6" id="KW-0653">Protein transport</keyword>
<dbReference type="EMBL" id="ML178852">
    <property type="protein sequence ID" value="TFK96973.1"/>
    <property type="molecule type" value="Genomic_DNA"/>
</dbReference>
<keyword evidence="3" id="KW-0813">Transport</keyword>
<evidence type="ECO:0000256" key="9">
    <source>
        <dbReference type="SAM" id="Phobius"/>
    </source>
</evidence>
<dbReference type="Pfam" id="PF03169">
    <property type="entry name" value="OPT"/>
    <property type="match status" value="1"/>
</dbReference>
<dbReference type="GO" id="GO:0015031">
    <property type="term" value="P:protein transport"/>
    <property type="evidence" value="ECO:0007669"/>
    <property type="project" value="UniProtKB-KW"/>
</dbReference>
<feature type="transmembrane region" description="Helical" evidence="9">
    <location>
        <begin position="628"/>
        <end position="648"/>
    </location>
</feature>
<feature type="transmembrane region" description="Helical" evidence="9">
    <location>
        <begin position="499"/>
        <end position="519"/>
    </location>
</feature>
<keyword evidence="11" id="KW-1185">Reference proteome</keyword>
<feature type="transmembrane region" description="Helical" evidence="9">
    <location>
        <begin position="736"/>
        <end position="754"/>
    </location>
</feature>
<comment type="subcellular location">
    <subcellularLocation>
        <location evidence="1">Membrane</location>
        <topology evidence="1">Multi-pass membrane protein</topology>
    </subcellularLocation>
</comment>
<evidence type="ECO:0000256" key="2">
    <source>
        <dbReference type="ARBA" id="ARBA00008807"/>
    </source>
</evidence>
<feature type="transmembrane region" description="Helical" evidence="9">
    <location>
        <begin position="605"/>
        <end position="622"/>
    </location>
</feature>
<evidence type="ECO:0000256" key="7">
    <source>
        <dbReference type="ARBA" id="ARBA00022989"/>
    </source>
</evidence>
<dbReference type="Proteomes" id="UP000305067">
    <property type="component" value="Unassembled WGS sequence"/>
</dbReference>
<keyword evidence="7 9" id="KW-1133">Transmembrane helix</keyword>
<dbReference type="InterPro" id="IPR004648">
    <property type="entry name" value="Oligpept_transpt"/>
</dbReference>